<name>B9WMI1_CANDC</name>
<dbReference type="EMBL" id="FM992695">
    <property type="protein sequence ID" value="CAX40294.1"/>
    <property type="molecule type" value="Genomic_DNA"/>
</dbReference>
<dbReference type="CGD" id="CAL0000161170">
    <property type="gene designation" value="Cd36_33500"/>
</dbReference>
<keyword evidence="1" id="KW-0812">Transmembrane</keyword>
<dbReference type="RefSeq" id="XP_002422290.1">
    <property type="nucleotide sequence ID" value="XM_002422245.1"/>
</dbReference>
<dbReference type="Proteomes" id="UP000002605">
    <property type="component" value="Chromosome R"/>
</dbReference>
<dbReference type="GeneID" id="8050251"/>
<accession>B9WMI1</accession>
<keyword evidence="1" id="KW-1133">Transmembrane helix</keyword>
<protein>
    <submittedName>
        <fullName evidence="3">Uncharacterized protein</fullName>
    </submittedName>
</protein>
<keyword evidence="1" id="KW-0472">Membrane</keyword>
<dbReference type="HOGENOM" id="CLU_1686330_0_0_1"/>
<feature type="transmembrane region" description="Helical" evidence="1">
    <location>
        <begin position="6"/>
        <end position="24"/>
    </location>
</feature>
<evidence type="ECO:0000313" key="2">
    <source>
        <dbReference type="CGD" id="CAL0000161170"/>
    </source>
</evidence>
<keyword evidence="4" id="KW-1185">Reference proteome</keyword>
<evidence type="ECO:0000313" key="4">
    <source>
        <dbReference type="Proteomes" id="UP000002605"/>
    </source>
</evidence>
<sequence>MFVSSGLGFVFFFFFSLCSTCLNCSHQFHYQYQHTYIYTSFSLPHIFPFFYNFHLQIFLPFLYSFPFLLISLLLLPFVFPCFIFFSPSCFRLFSITFLFKKRNNNNNKFLTSNSFTNLFTHLLHFIYIQNCIHFNSVLVVFYLICFSYPTYNQPIN</sequence>
<organism evidence="3 4">
    <name type="scientific">Candida dubliniensis (strain CD36 / ATCC MYA-646 / CBS 7987 / NCPF 3949 / NRRL Y-17841)</name>
    <name type="common">Yeast</name>
    <dbReference type="NCBI Taxonomy" id="573826"/>
    <lineage>
        <taxon>Eukaryota</taxon>
        <taxon>Fungi</taxon>
        <taxon>Dikarya</taxon>
        <taxon>Ascomycota</taxon>
        <taxon>Saccharomycotina</taxon>
        <taxon>Pichiomycetes</taxon>
        <taxon>Debaryomycetaceae</taxon>
        <taxon>Candida/Lodderomyces clade</taxon>
        <taxon>Candida</taxon>
    </lineage>
</organism>
<feature type="transmembrane region" description="Helical" evidence="1">
    <location>
        <begin position="61"/>
        <end position="85"/>
    </location>
</feature>
<dbReference type="VEuPathDB" id="FungiDB:CD36_33500"/>
<feature type="transmembrane region" description="Helical" evidence="1">
    <location>
        <begin position="132"/>
        <end position="151"/>
    </location>
</feature>
<proteinExistence type="predicted"/>
<evidence type="ECO:0000256" key="1">
    <source>
        <dbReference type="SAM" id="Phobius"/>
    </source>
</evidence>
<dbReference type="AlphaFoldDB" id="B9WMI1"/>
<gene>
    <name evidence="2" type="ordered locus">Cd36_33500</name>
    <name evidence="3" type="ORF">CD36_33500</name>
</gene>
<evidence type="ECO:0000313" key="3">
    <source>
        <dbReference type="EMBL" id="CAX40294.1"/>
    </source>
</evidence>
<reference evidence="3 4" key="1">
    <citation type="journal article" date="2009" name="Genome Res.">
        <title>Comparative genomics of the fungal pathogens Candida dubliniensis and Candida albicans.</title>
        <authorList>
            <person name="Jackson A.P."/>
            <person name="Gamble J.A."/>
            <person name="Yeomans T."/>
            <person name="Moran G.P."/>
            <person name="Saunders D."/>
            <person name="Harris D."/>
            <person name="Aslett M."/>
            <person name="Barrell J.F."/>
            <person name="Butler G."/>
            <person name="Citiulo F."/>
            <person name="Coleman D.C."/>
            <person name="de Groot P.W.J."/>
            <person name="Goodwin T.J."/>
            <person name="Quail M.A."/>
            <person name="McQuillan J."/>
            <person name="Munro C.A."/>
            <person name="Pain A."/>
            <person name="Poulter R.T."/>
            <person name="Rajandream M.A."/>
            <person name="Renauld H."/>
            <person name="Spiering M.J."/>
            <person name="Tivey A."/>
            <person name="Gow N.A.R."/>
            <person name="Barrell B."/>
            <person name="Sullivan D.J."/>
            <person name="Berriman M."/>
        </authorList>
    </citation>
    <scope>NUCLEOTIDE SEQUENCE [LARGE SCALE GENOMIC DNA]</scope>
    <source>
        <strain evidence="4">CD36 / ATCC MYA-646 / CBS 7987 / NCPF 3949 / NRRL Y-17841</strain>
    </source>
</reference>
<dbReference type="KEGG" id="cdu:CD36_33500"/>